<evidence type="ECO:0000313" key="4">
    <source>
        <dbReference type="Proteomes" id="UP001495910"/>
    </source>
</evidence>
<protein>
    <submittedName>
        <fullName evidence="3">RidA family protein</fullName>
    </submittedName>
</protein>
<dbReference type="PANTHER" id="PTHR11803:SF59">
    <property type="entry name" value="ENDORIBONUCLEASE"/>
    <property type="match status" value="1"/>
</dbReference>
<dbReference type="InterPro" id="IPR019897">
    <property type="entry name" value="RidA_CS"/>
</dbReference>
<dbReference type="Pfam" id="PF01042">
    <property type="entry name" value="Ribonuc_L-PSP"/>
    <property type="match status" value="1"/>
</dbReference>
<dbReference type="Proteomes" id="UP001495910">
    <property type="component" value="Unassembled WGS sequence"/>
</dbReference>
<dbReference type="InterPro" id="IPR006175">
    <property type="entry name" value="YjgF/YER057c/UK114"/>
</dbReference>
<dbReference type="SUPFAM" id="SSF55298">
    <property type="entry name" value="YjgF-like"/>
    <property type="match status" value="1"/>
</dbReference>
<dbReference type="PANTHER" id="PTHR11803">
    <property type="entry name" value="2-IMINOBUTANOATE/2-IMINOPROPANOATE DEAMINASE RIDA"/>
    <property type="match status" value="1"/>
</dbReference>
<dbReference type="Gene3D" id="3.30.1330.40">
    <property type="entry name" value="RutC-like"/>
    <property type="match status" value="1"/>
</dbReference>
<organism evidence="3 4">
    <name type="scientific">Collimonas rhizosphaerae</name>
    <dbReference type="NCBI Taxonomy" id="3126357"/>
    <lineage>
        <taxon>Bacteria</taxon>
        <taxon>Pseudomonadati</taxon>
        <taxon>Pseudomonadota</taxon>
        <taxon>Betaproteobacteria</taxon>
        <taxon>Burkholderiales</taxon>
        <taxon>Oxalobacteraceae</taxon>
        <taxon>Collimonas</taxon>
    </lineage>
</organism>
<accession>A0ABU9Q0H9</accession>
<sequence>MLPALAFGALLLAAGAAGAQEIKRIPLPNSDFPILQAVVVPPNASTIYLSGILPEVSNKDAPKGSIEAFGDTETQTVSVFRRIEAALASQGLTLGDIIQLKVFLVGDPRKDGKLDFAGFQAGYTRFFATKEQPNKPVRSAFQIAGLALPGALVEIEATAAKVR</sequence>
<evidence type="ECO:0000256" key="1">
    <source>
        <dbReference type="ARBA" id="ARBA00010552"/>
    </source>
</evidence>
<evidence type="ECO:0000313" key="3">
    <source>
        <dbReference type="EMBL" id="MEM4989769.1"/>
    </source>
</evidence>
<keyword evidence="2" id="KW-0732">Signal</keyword>
<dbReference type="PROSITE" id="PS01094">
    <property type="entry name" value="UPF0076"/>
    <property type="match status" value="1"/>
</dbReference>
<dbReference type="InterPro" id="IPR035959">
    <property type="entry name" value="RutC-like_sf"/>
</dbReference>
<comment type="caution">
    <text evidence="3">The sequence shown here is derived from an EMBL/GenBank/DDBJ whole genome shotgun (WGS) entry which is preliminary data.</text>
</comment>
<dbReference type="CDD" id="cd06151">
    <property type="entry name" value="YjgF_YER057c_UK114_like_3"/>
    <property type="match status" value="1"/>
</dbReference>
<comment type="similarity">
    <text evidence="1">Belongs to the RutC family.</text>
</comment>
<feature type="chain" id="PRO_5045649282" evidence="2">
    <location>
        <begin position="20"/>
        <end position="163"/>
    </location>
</feature>
<keyword evidence="4" id="KW-1185">Reference proteome</keyword>
<dbReference type="EMBL" id="JBANDC010000017">
    <property type="protein sequence ID" value="MEM4989769.1"/>
    <property type="molecule type" value="Genomic_DNA"/>
</dbReference>
<feature type="signal peptide" evidence="2">
    <location>
        <begin position="1"/>
        <end position="19"/>
    </location>
</feature>
<evidence type="ECO:0000256" key="2">
    <source>
        <dbReference type="SAM" id="SignalP"/>
    </source>
</evidence>
<gene>
    <name evidence="3" type="ORF">V8G57_20445</name>
</gene>
<name>A0ABU9Q0H9_9BURK</name>
<proteinExistence type="inferred from homology"/>
<dbReference type="RefSeq" id="WP_342830936.1">
    <property type="nucleotide sequence ID" value="NZ_JBANDC010000017.1"/>
</dbReference>
<reference evidence="3 4" key="1">
    <citation type="submission" date="2024-02" db="EMBL/GenBank/DDBJ databases">
        <title>Draft genome sequence of Collimonas sp. strain H4R21, an effective mineral-weathering bacterial strain isolated from the beech rhizosphere.</title>
        <authorList>
            <person name="Morin E."/>
            <person name="Uroz S."/>
            <person name="Leveau J.H.J."/>
            <person name="Kumar R."/>
            <person name="Rey M.W."/>
            <person name="Pham J."/>
        </authorList>
    </citation>
    <scope>NUCLEOTIDE SEQUENCE [LARGE SCALE GENOMIC DNA]</scope>
    <source>
        <strain evidence="3 4">H4R21</strain>
    </source>
</reference>